<reference evidence="3 4" key="1">
    <citation type="submission" date="2023-07" db="EMBL/GenBank/DDBJ databases">
        <title>Sorghum-associated microbial communities from plants grown in Nebraska, USA.</title>
        <authorList>
            <person name="Schachtman D."/>
        </authorList>
    </citation>
    <scope>NUCLEOTIDE SEQUENCE [LARGE SCALE GENOMIC DNA]</scope>
    <source>
        <strain evidence="3 4">584</strain>
    </source>
</reference>
<dbReference type="InterPro" id="IPR036188">
    <property type="entry name" value="FAD/NAD-bd_sf"/>
</dbReference>
<dbReference type="PANTHER" id="PTHR13847:SF289">
    <property type="entry name" value="GLYCINE OXIDASE"/>
    <property type="match status" value="1"/>
</dbReference>
<dbReference type="Proteomes" id="UP001262410">
    <property type="component" value="Unassembled WGS sequence"/>
</dbReference>
<dbReference type="Gene3D" id="3.50.50.60">
    <property type="entry name" value="FAD/NAD(P)-binding domain"/>
    <property type="match status" value="1"/>
</dbReference>
<organism evidence="3 4">
    <name type="scientific">Inquilinus ginsengisoli</name>
    <dbReference type="NCBI Taxonomy" id="363840"/>
    <lineage>
        <taxon>Bacteria</taxon>
        <taxon>Pseudomonadati</taxon>
        <taxon>Pseudomonadota</taxon>
        <taxon>Alphaproteobacteria</taxon>
        <taxon>Rhodospirillales</taxon>
        <taxon>Rhodospirillaceae</taxon>
        <taxon>Inquilinus</taxon>
    </lineage>
</organism>
<evidence type="ECO:0000256" key="1">
    <source>
        <dbReference type="ARBA" id="ARBA00023002"/>
    </source>
</evidence>
<name>A0ABU1JQL7_9PROT</name>
<feature type="domain" description="FAD dependent oxidoreductase" evidence="2">
    <location>
        <begin position="4"/>
        <end position="346"/>
    </location>
</feature>
<dbReference type="Pfam" id="PF01266">
    <property type="entry name" value="DAO"/>
    <property type="match status" value="1"/>
</dbReference>
<dbReference type="Gene3D" id="3.30.9.10">
    <property type="entry name" value="D-Amino Acid Oxidase, subunit A, domain 2"/>
    <property type="match status" value="1"/>
</dbReference>
<dbReference type="RefSeq" id="WP_309795736.1">
    <property type="nucleotide sequence ID" value="NZ_JAVDPW010000006.1"/>
</dbReference>
<protein>
    <submittedName>
        <fullName evidence="3">Glycine/D-amino acid oxidase-like deaminating enzyme</fullName>
    </submittedName>
</protein>
<proteinExistence type="predicted"/>
<dbReference type="PANTHER" id="PTHR13847">
    <property type="entry name" value="SARCOSINE DEHYDROGENASE-RELATED"/>
    <property type="match status" value="1"/>
</dbReference>
<keyword evidence="4" id="KW-1185">Reference proteome</keyword>
<evidence type="ECO:0000259" key="2">
    <source>
        <dbReference type="Pfam" id="PF01266"/>
    </source>
</evidence>
<dbReference type="EMBL" id="JAVDPW010000006">
    <property type="protein sequence ID" value="MDR6290915.1"/>
    <property type="molecule type" value="Genomic_DNA"/>
</dbReference>
<evidence type="ECO:0000313" key="4">
    <source>
        <dbReference type="Proteomes" id="UP001262410"/>
    </source>
</evidence>
<sequence>MAAVIVIGAGIIGASVAFRLAQAGASVTVLEATRIGAGTSGTSFCWTNAHDKAPRPYHDLNVAGMKAHRALRDEFAATPWLHENGCLEWADEAGREKQRQRVERLQGWGYAAEWIGAAELRELAPDVDPAAVGDAPVAWFPEEGWVDPVVYAQAMLAAAGRLGARVVIGARVARLDVRAGKATGVTTADGTAHFADAVVNCTGRWADDAGFEPGLRIPLAPTAGLLVFTPPVATGLDRVLQAPDCHIRPDGAGRLLVCRNDAEFDPAAAPRPSVDLPEVRDLLRRARVILPAIGPVEPEAVRLGIRAIPRDGYSAVGPLPQVQGYYAAVTHSGVTLAAFLGMAVADEVARGITRPELATFRPARFFG</sequence>
<gene>
    <name evidence="3" type="ORF">E9232_003441</name>
</gene>
<accession>A0ABU1JQL7</accession>
<dbReference type="SUPFAM" id="SSF51905">
    <property type="entry name" value="FAD/NAD(P)-binding domain"/>
    <property type="match status" value="1"/>
</dbReference>
<dbReference type="InterPro" id="IPR006076">
    <property type="entry name" value="FAD-dep_OxRdtase"/>
</dbReference>
<evidence type="ECO:0000313" key="3">
    <source>
        <dbReference type="EMBL" id="MDR6290915.1"/>
    </source>
</evidence>
<comment type="caution">
    <text evidence="3">The sequence shown here is derived from an EMBL/GenBank/DDBJ whole genome shotgun (WGS) entry which is preliminary data.</text>
</comment>
<keyword evidence="1" id="KW-0560">Oxidoreductase</keyword>